<dbReference type="RefSeq" id="XP_013280749.1">
    <property type="nucleotide sequence ID" value="XM_013425295.1"/>
</dbReference>
<dbReference type="EMBL" id="KN846974">
    <property type="protein sequence ID" value="KIW76941.1"/>
    <property type="molecule type" value="Genomic_DNA"/>
</dbReference>
<evidence type="ECO:0000313" key="1">
    <source>
        <dbReference type="EMBL" id="KIW76941.1"/>
    </source>
</evidence>
<dbReference type="HOGENOM" id="CLU_2026792_0_0_1"/>
<gene>
    <name evidence="1" type="ORF">Z517_09385</name>
</gene>
<name>A0A0D2DGZ1_9EURO</name>
<organism evidence="1 2">
    <name type="scientific">Fonsecaea pedrosoi CBS 271.37</name>
    <dbReference type="NCBI Taxonomy" id="1442368"/>
    <lineage>
        <taxon>Eukaryota</taxon>
        <taxon>Fungi</taxon>
        <taxon>Dikarya</taxon>
        <taxon>Ascomycota</taxon>
        <taxon>Pezizomycotina</taxon>
        <taxon>Eurotiomycetes</taxon>
        <taxon>Chaetothyriomycetidae</taxon>
        <taxon>Chaetothyriales</taxon>
        <taxon>Herpotrichiellaceae</taxon>
        <taxon>Fonsecaea</taxon>
    </lineage>
</organism>
<reference evidence="1 2" key="1">
    <citation type="submission" date="2015-01" db="EMBL/GenBank/DDBJ databases">
        <title>The Genome Sequence of Fonsecaea pedrosoi CBS 271.37.</title>
        <authorList>
            <consortium name="The Broad Institute Genomics Platform"/>
            <person name="Cuomo C."/>
            <person name="de Hoog S."/>
            <person name="Gorbushina A."/>
            <person name="Stielow B."/>
            <person name="Teixiera M."/>
            <person name="Abouelleil A."/>
            <person name="Chapman S.B."/>
            <person name="Priest M."/>
            <person name="Young S.K."/>
            <person name="Wortman J."/>
            <person name="Nusbaum C."/>
            <person name="Birren B."/>
        </authorList>
    </citation>
    <scope>NUCLEOTIDE SEQUENCE [LARGE SCALE GENOMIC DNA]</scope>
    <source>
        <strain evidence="1 2">CBS 271.37</strain>
    </source>
</reference>
<dbReference type="AlphaFoldDB" id="A0A0D2DGZ1"/>
<dbReference type="GeneID" id="25308875"/>
<keyword evidence="2" id="KW-1185">Reference proteome</keyword>
<sequence length="122" mass="13836">MSPKTITTNLVLLLRALILTLHFWVRRFRVTPFAPRLLVVRKLKVIVNTRLNGRLTKASWARPNTYDLVQARLVFRLVVVFLLGPPWPSSTVDAGTAIQWEVLPVQCIRSGYGAQVFLLAGR</sequence>
<evidence type="ECO:0000313" key="2">
    <source>
        <dbReference type="Proteomes" id="UP000053029"/>
    </source>
</evidence>
<protein>
    <submittedName>
        <fullName evidence="1">Uncharacterized protein</fullName>
    </submittedName>
</protein>
<dbReference type="Proteomes" id="UP000053029">
    <property type="component" value="Unassembled WGS sequence"/>
</dbReference>
<proteinExistence type="predicted"/>
<dbReference type="VEuPathDB" id="FungiDB:Z517_09385"/>
<accession>A0A0D2DGZ1</accession>